<protein>
    <recommendedName>
        <fullName evidence="4">Lysozyme inhibitor</fullName>
    </recommendedName>
</protein>
<dbReference type="EMBL" id="CP010029">
    <property type="protein sequence ID" value="ANI29632.1"/>
    <property type="molecule type" value="Genomic_DNA"/>
</dbReference>
<keyword evidence="3" id="KW-1185">Reference proteome</keyword>
<dbReference type="RefSeq" id="WP_064514364.1">
    <property type="nucleotide sequence ID" value="NZ_CP010029.1"/>
</dbReference>
<proteinExistence type="predicted"/>
<dbReference type="Proteomes" id="UP000266744">
    <property type="component" value="Chromosome"/>
</dbReference>
<evidence type="ECO:0008006" key="4">
    <source>
        <dbReference type="Google" id="ProtNLM"/>
    </source>
</evidence>
<accession>A0ABN4PW29</accession>
<evidence type="ECO:0000313" key="2">
    <source>
        <dbReference type="EMBL" id="ANI29632.1"/>
    </source>
</evidence>
<sequence length="123" mass="14330">MKKEKLLLIMVMTLSVCSAAYSAEFPGFTYNCKLVKNGRAIIELRNDNFYVTFVDNRKYPGKIHYGKADILNNRHPVYNKYLKNIDQNKPALLIHQYGNEVWIKGDSDEDWMDHGEWCKPVEG</sequence>
<name>A0ABN4PW29_YERET</name>
<gene>
    <name evidence="2" type="ORF">PL78_07285</name>
</gene>
<feature type="chain" id="PRO_5045789057" description="Lysozyme inhibitor" evidence="1">
    <location>
        <begin position="23"/>
        <end position="123"/>
    </location>
</feature>
<evidence type="ECO:0000313" key="3">
    <source>
        <dbReference type="Proteomes" id="UP000266744"/>
    </source>
</evidence>
<feature type="signal peptide" evidence="1">
    <location>
        <begin position="1"/>
        <end position="22"/>
    </location>
</feature>
<evidence type="ECO:0000256" key="1">
    <source>
        <dbReference type="SAM" id="SignalP"/>
    </source>
</evidence>
<organism evidence="2 3">
    <name type="scientific">Yersinia entomophaga</name>
    <dbReference type="NCBI Taxonomy" id="935293"/>
    <lineage>
        <taxon>Bacteria</taxon>
        <taxon>Pseudomonadati</taxon>
        <taxon>Pseudomonadota</taxon>
        <taxon>Gammaproteobacteria</taxon>
        <taxon>Enterobacterales</taxon>
        <taxon>Yersiniaceae</taxon>
        <taxon>Yersinia</taxon>
    </lineage>
</organism>
<reference evidence="3" key="1">
    <citation type="journal article" date="2016" name="Toxins">
        <title>The Draft Genome Sequence of the Yersinia entomophaga Entomopathogenic Type Strain MH96T.</title>
        <authorList>
            <person name="Hurst M.R."/>
            <person name="Beattie A."/>
            <person name="Altermann E."/>
            <person name="Moraga R.M."/>
            <person name="Harper L.A."/>
            <person name="Calder J."/>
            <person name="Laugraud A."/>
        </authorList>
    </citation>
    <scope>NUCLEOTIDE SEQUENCE [LARGE SCALE GENOMIC DNA]</scope>
    <source>
        <strain evidence="3">MH96</strain>
    </source>
</reference>
<keyword evidence="1" id="KW-0732">Signal</keyword>